<organism evidence="1 2">
    <name type="scientific">Herbiconiux ginsengi</name>
    <dbReference type="NCBI Taxonomy" id="381665"/>
    <lineage>
        <taxon>Bacteria</taxon>
        <taxon>Bacillati</taxon>
        <taxon>Actinomycetota</taxon>
        <taxon>Actinomycetes</taxon>
        <taxon>Micrococcales</taxon>
        <taxon>Microbacteriaceae</taxon>
        <taxon>Herbiconiux</taxon>
    </lineage>
</organism>
<protein>
    <submittedName>
        <fullName evidence="1">Uncharacterized protein</fullName>
    </submittedName>
</protein>
<dbReference type="RefSeq" id="WP_092548601.1">
    <property type="nucleotide sequence ID" value="NZ_FNPZ01000001.1"/>
</dbReference>
<evidence type="ECO:0000313" key="1">
    <source>
        <dbReference type="EMBL" id="SDY53698.1"/>
    </source>
</evidence>
<keyword evidence="2" id="KW-1185">Reference proteome</keyword>
<dbReference type="AlphaFoldDB" id="A0A1H3KPN7"/>
<proteinExistence type="predicted"/>
<name>A0A1H3KPN7_9MICO</name>
<evidence type="ECO:0000313" key="2">
    <source>
        <dbReference type="Proteomes" id="UP000198891"/>
    </source>
</evidence>
<dbReference type="EMBL" id="FNPZ01000001">
    <property type="protein sequence ID" value="SDY53698.1"/>
    <property type="molecule type" value="Genomic_DNA"/>
</dbReference>
<sequence length="68" mass="7254">MGLWITIGALAAIVAGIGTAMGIRQRRAGDYQERLDSRDQPGRLHEEGQKMAAVGLAHRSGSGRFGSF</sequence>
<gene>
    <name evidence="1" type="ORF">SAMN05216554_0633</name>
</gene>
<dbReference type="STRING" id="381665.SAMN05216554_0633"/>
<reference evidence="1 2" key="1">
    <citation type="submission" date="2016-10" db="EMBL/GenBank/DDBJ databases">
        <authorList>
            <person name="de Groot N.N."/>
        </authorList>
    </citation>
    <scope>NUCLEOTIDE SEQUENCE [LARGE SCALE GENOMIC DNA]</scope>
    <source>
        <strain evidence="1 2">CGMCC 4.3491</strain>
    </source>
</reference>
<dbReference type="Proteomes" id="UP000198891">
    <property type="component" value="Unassembled WGS sequence"/>
</dbReference>
<accession>A0A1H3KPN7</accession>
<dbReference type="OrthoDB" id="9895413at2"/>